<evidence type="ECO:0000256" key="1">
    <source>
        <dbReference type="SAM" id="Phobius"/>
    </source>
</evidence>
<keyword evidence="1" id="KW-1133">Transmembrane helix</keyword>
<sequence length="42" mass="4716">MYIMGGFLLLLLIIAITYLIGFFSRGHDLTGKESLNRGQNDI</sequence>
<reference evidence="2 3" key="1">
    <citation type="submission" date="2016-10" db="EMBL/GenBank/DDBJ databases">
        <authorList>
            <person name="Varghese N."/>
            <person name="Submissions S."/>
        </authorList>
    </citation>
    <scope>NUCLEOTIDE SEQUENCE [LARGE SCALE GENOMIC DNA]</scope>
    <source>
        <strain evidence="2 3">ATCC 49954</strain>
    </source>
</reference>
<keyword evidence="1" id="KW-0472">Membrane</keyword>
<proteinExistence type="predicted"/>
<gene>
    <name evidence="2" type="ORF">SAMN05421782_101289</name>
</gene>
<comment type="caution">
    <text evidence="2">The sequence shown here is derived from an EMBL/GenBank/DDBJ whole genome shotgun (WGS) entry which is preliminary data.</text>
</comment>
<accession>A0AAX2DLB2</accession>
<keyword evidence="1" id="KW-0812">Transmembrane</keyword>
<dbReference type="Gene3D" id="1.20.5.930">
    <property type="entry name" value="Bicelle-embedded integrin alpha(iib) transmembrane segment"/>
    <property type="match status" value="1"/>
</dbReference>
<feature type="transmembrane region" description="Helical" evidence="1">
    <location>
        <begin position="6"/>
        <end position="24"/>
    </location>
</feature>
<evidence type="ECO:0000313" key="2">
    <source>
        <dbReference type="EMBL" id="SDW07317.1"/>
    </source>
</evidence>
<organism evidence="2 3">
    <name type="scientific">Listeria ivanovii</name>
    <dbReference type="NCBI Taxonomy" id="1638"/>
    <lineage>
        <taxon>Bacteria</taxon>
        <taxon>Bacillati</taxon>
        <taxon>Bacillota</taxon>
        <taxon>Bacilli</taxon>
        <taxon>Bacillales</taxon>
        <taxon>Listeriaceae</taxon>
        <taxon>Listeria</taxon>
    </lineage>
</organism>
<name>A0AAX2DLB2_LISIV</name>
<dbReference type="EMBL" id="FNMX01000001">
    <property type="protein sequence ID" value="SDW07317.1"/>
    <property type="molecule type" value="Genomic_DNA"/>
</dbReference>
<evidence type="ECO:0000313" key="3">
    <source>
        <dbReference type="Proteomes" id="UP000183610"/>
    </source>
</evidence>
<protein>
    <submittedName>
        <fullName evidence="2">Uncharacterized protein</fullName>
    </submittedName>
</protein>
<dbReference type="AlphaFoldDB" id="A0AAX2DLB2"/>
<dbReference type="Proteomes" id="UP000183610">
    <property type="component" value="Unassembled WGS sequence"/>
</dbReference>